<dbReference type="GO" id="GO:0006508">
    <property type="term" value="P:proteolysis"/>
    <property type="evidence" value="ECO:0007669"/>
    <property type="project" value="UniProtKB-KW"/>
</dbReference>
<evidence type="ECO:0000259" key="10">
    <source>
        <dbReference type="PROSITE" id="PS52035"/>
    </source>
</evidence>
<dbReference type="RefSeq" id="WP_072580945.1">
    <property type="nucleotide sequence ID" value="NZ_CP016020.1"/>
</dbReference>
<dbReference type="GO" id="GO:0004181">
    <property type="term" value="F:metallocarboxypeptidase activity"/>
    <property type="evidence" value="ECO:0007669"/>
    <property type="project" value="InterPro"/>
</dbReference>
<keyword evidence="4" id="KW-0479">Metal-binding</keyword>
<dbReference type="PANTHER" id="PTHR11705">
    <property type="entry name" value="PROTEASE FAMILY M14 CARBOXYPEPTIDASE A,B"/>
    <property type="match status" value="1"/>
</dbReference>
<evidence type="ECO:0000313" key="12">
    <source>
        <dbReference type="Proteomes" id="UP000181936"/>
    </source>
</evidence>
<dbReference type="PROSITE" id="PS00132">
    <property type="entry name" value="CARBOXYPEPT_ZN_1"/>
    <property type="match status" value="1"/>
</dbReference>
<evidence type="ECO:0000256" key="6">
    <source>
        <dbReference type="ARBA" id="ARBA00022833"/>
    </source>
</evidence>
<dbReference type="GO" id="GO:0005615">
    <property type="term" value="C:extracellular space"/>
    <property type="evidence" value="ECO:0007669"/>
    <property type="project" value="TreeGrafter"/>
</dbReference>
<dbReference type="Pfam" id="PF00246">
    <property type="entry name" value="Peptidase_M14"/>
    <property type="match status" value="1"/>
</dbReference>
<dbReference type="GO" id="GO:0008270">
    <property type="term" value="F:zinc ion binding"/>
    <property type="evidence" value="ECO:0007669"/>
    <property type="project" value="InterPro"/>
</dbReference>
<sequence length="332" mass="38097">MKLTNIFSIFLTILMFTTPCRAIQTPIYTYESLTKELRQLASKDEIEVKIIGKSEFDRNLYAVKLGHGKKNVLITGSHHGREWLSTHIIMNMIHTYVDAYQSKHSLGGHSLNIVDRVSIWFVPMVNPDGVTIQQKGVNELPYVLQEILFDMNNGDDNYKRWKANGLGVDLNRQYPAGWETIQGSPRNACYSHYKGKNPLEAKEARALATFTNEINPMASLAYHTSGREIYWYYFNELNNLERDLLLVDTISTVTGYEIAYPPTTAFGGGYTDWFIETFKKPALTLELSYLVEETNPPLSVLREEWERNKEVGLLLAEFADSYLNEDREITNE</sequence>
<keyword evidence="9" id="KW-0732">Signal</keyword>
<keyword evidence="6" id="KW-0862">Zinc</keyword>
<dbReference type="PROSITE" id="PS52035">
    <property type="entry name" value="PEPTIDASE_M14"/>
    <property type="match status" value="1"/>
</dbReference>
<keyword evidence="3" id="KW-0645">Protease</keyword>
<comment type="similarity">
    <text evidence="2 8">Belongs to the peptidase M14 family.</text>
</comment>
<proteinExistence type="inferred from homology"/>
<dbReference type="Gene3D" id="3.40.630.10">
    <property type="entry name" value="Zn peptidases"/>
    <property type="match status" value="1"/>
</dbReference>
<comment type="cofactor">
    <cofactor evidence="1">
        <name>Zn(2+)</name>
        <dbReference type="ChEBI" id="CHEBI:29105"/>
    </cofactor>
</comment>
<evidence type="ECO:0000256" key="4">
    <source>
        <dbReference type="ARBA" id="ARBA00022723"/>
    </source>
</evidence>
<dbReference type="EMBL" id="CP016020">
    <property type="protein sequence ID" value="APH06143.1"/>
    <property type="molecule type" value="Genomic_DNA"/>
</dbReference>
<dbReference type="PANTHER" id="PTHR11705:SF143">
    <property type="entry name" value="SLL0236 PROTEIN"/>
    <property type="match status" value="1"/>
</dbReference>
<evidence type="ECO:0000256" key="8">
    <source>
        <dbReference type="PROSITE-ProRule" id="PRU01379"/>
    </source>
</evidence>
<keyword evidence="12" id="KW-1185">Reference proteome</keyword>
<name>A0A1L3MUY8_9BACI</name>
<feature type="chain" id="PRO_5012001368" description="Peptidase M14 domain-containing protein" evidence="9">
    <location>
        <begin position="23"/>
        <end position="332"/>
    </location>
</feature>
<feature type="active site" description="Proton donor/acceptor" evidence="8">
    <location>
        <position position="286"/>
    </location>
</feature>
<keyword evidence="5" id="KW-0378">Hydrolase</keyword>
<evidence type="ECO:0000256" key="2">
    <source>
        <dbReference type="ARBA" id="ARBA00005988"/>
    </source>
</evidence>
<dbReference type="STRING" id="1547283.A9C19_16115"/>
<accession>A0A1L3MUY8</accession>
<evidence type="ECO:0000313" key="11">
    <source>
        <dbReference type="EMBL" id="APH06143.1"/>
    </source>
</evidence>
<feature type="domain" description="Peptidase M14" evidence="10">
    <location>
        <begin position="26"/>
        <end position="319"/>
    </location>
</feature>
<evidence type="ECO:0000256" key="1">
    <source>
        <dbReference type="ARBA" id="ARBA00001947"/>
    </source>
</evidence>
<reference evidence="11 12" key="1">
    <citation type="journal article" date="2016" name="Sci. Rep.">
        <title>Complete genome sequence and transcriptomic analysis of a novel marine strain Bacillus weihaiensis reveals the mechanism of brown algae degradation.</title>
        <authorList>
            <person name="Zhu Y."/>
            <person name="Chen P."/>
            <person name="Bao Y."/>
            <person name="Men Y."/>
            <person name="Zeng Y."/>
            <person name="Yang J."/>
            <person name="Sun J."/>
            <person name="Sun Y."/>
        </authorList>
    </citation>
    <scope>NUCLEOTIDE SEQUENCE [LARGE SCALE GENOMIC DNA]</scope>
    <source>
        <strain evidence="11 12">Alg07</strain>
    </source>
</reference>
<dbReference type="KEGG" id="bwh:A9C19_16115"/>
<organism evidence="11 12">
    <name type="scientific">Bacillus weihaiensis</name>
    <dbReference type="NCBI Taxonomy" id="1547283"/>
    <lineage>
        <taxon>Bacteria</taxon>
        <taxon>Bacillati</taxon>
        <taxon>Bacillota</taxon>
        <taxon>Bacilli</taxon>
        <taxon>Bacillales</taxon>
        <taxon>Bacillaceae</taxon>
        <taxon>Bacillus</taxon>
    </lineage>
</organism>
<evidence type="ECO:0000256" key="5">
    <source>
        <dbReference type="ARBA" id="ARBA00022801"/>
    </source>
</evidence>
<dbReference type="SMART" id="SM00631">
    <property type="entry name" value="Zn_pept"/>
    <property type="match status" value="1"/>
</dbReference>
<protein>
    <recommendedName>
        <fullName evidence="10">Peptidase M14 domain-containing protein</fullName>
    </recommendedName>
</protein>
<evidence type="ECO:0000256" key="9">
    <source>
        <dbReference type="SAM" id="SignalP"/>
    </source>
</evidence>
<dbReference type="InterPro" id="IPR000834">
    <property type="entry name" value="Peptidase_M14"/>
</dbReference>
<dbReference type="InterPro" id="IPR057246">
    <property type="entry name" value="CARBOXYPEPT_ZN_1"/>
</dbReference>
<evidence type="ECO:0000256" key="3">
    <source>
        <dbReference type="ARBA" id="ARBA00022670"/>
    </source>
</evidence>
<evidence type="ECO:0000256" key="7">
    <source>
        <dbReference type="ARBA" id="ARBA00023049"/>
    </source>
</evidence>
<dbReference type="SUPFAM" id="SSF53187">
    <property type="entry name" value="Zn-dependent exopeptidases"/>
    <property type="match status" value="1"/>
</dbReference>
<gene>
    <name evidence="11" type="ORF">A9C19_16115</name>
</gene>
<feature type="signal peptide" evidence="9">
    <location>
        <begin position="1"/>
        <end position="22"/>
    </location>
</feature>
<dbReference type="OrthoDB" id="9802862at2"/>
<keyword evidence="7" id="KW-0482">Metalloprotease</keyword>
<dbReference type="Proteomes" id="UP000181936">
    <property type="component" value="Chromosome"/>
</dbReference>
<dbReference type="AlphaFoldDB" id="A0A1L3MUY8"/>